<gene>
    <name evidence="1" type="ORF">FME351_LOCUS28059</name>
</gene>
<evidence type="ECO:0000313" key="2">
    <source>
        <dbReference type="Proteomes" id="UP000663869"/>
    </source>
</evidence>
<sequence length="85" mass="9524">MSEFNCITCNTKFQMGATRQHMCKRCSDRRDELAKRLNLSEKDGALIKLAFGDQCDACRRYIRADYYALTSGVARGVAIGQLPNG</sequence>
<protein>
    <submittedName>
        <fullName evidence="1">Uncharacterized protein</fullName>
    </submittedName>
</protein>
<name>A0A818VA74_9BILA</name>
<comment type="caution">
    <text evidence="1">The sequence shown here is derived from an EMBL/GenBank/DDBJ whole genome shotgun (WGS) entry which is preliminary data.</text>
</comment>
<accession>A0A818VA74</accession>
<proteinExistence type="predicted"/>
<dbReference type="Proteomes" id="UP000663869">
    <property type="component" value="Unassembled WGS sequence"/>
</dbReference>
<organism evidence="1 2">
    <name type="scientific">Rotaria socialis</name>
    <dbReference type="NCBI Taxonomy" id="392032"/>
    <lineage>
        <taxon>Eukaryota</taxon>
        <taxon>Metazoa</taxon>
        <taxon>Spiralia</taxon>
        <taxon>Gnathifera</taxon>
        <taxon>Rotifera</taxon>
        <taxon>Eurotatoria</taxon>
        <taxon>Bdelloidea</taxon>
        <taxon>Philodinida</taxon>
        <taxon>Philodinidae</taxon>
        <taxon>Rotaria</taxon>
    </lineage>
</organism>
<reference evidence="1" key="1">
    <citation type="submission" date="2021-02" db="EMBL/GenBank/DDBJ databases">
        <authorList>
            <person name="Nowell W R."/>
        </authorList>
    </citation>
    <scope>NUCLEOTIDE SEQUENCE</scope>
</reference>
<dbReference type="EMBL" id="CAJNYU010003841">
    <property type="protein sequence ID" value="CAF3705943.1"/>
    <property type="molecule type" value="Genomic_DNA"/>
</dbReference>
<evidence type="ECO:0000313" key="1">
    <source>
        <dbReference type="EMBL" id="CAF3705943.1"/>
    </source>
</evidence>
<dbReference type="AlphaFoldDB" id="A0A818VA74"/>